<feature type="binding site" evidence="13">
    <location>
        <position position="210"/>
    </location>
    <ligand>
        <name>Mn(2+)</name>
        <dbReference type="ChEBI" id="CHEBI:29035"/>
        <label>1</label>
    </ligand>
</feature>
<dbReference type="Pfam" id="PF00149">
    <property type="entry name" value="Metallophos"/>
    <property type="match status" value="1"/>
</dbReference>
<dbReference type="GO" id="GO:0000729">
    <property type="term" value="P:DNA double-strand break processing"/>
    <property type="evidence" value="ECO:0007669"/>
    <property type="project" value="InterPro"/>
</dbReference>
<feature type="binding site" evidence="13">
    <location>
        <position position="51"/>
    </location>
    <ligand>
        <name>Mn(2+)</name>
        <dbReference type="ChEBI" id="CHEBI:29035"/>
        <label>2</label>
    </ligand>
</feature>
<keyword evidence="4 13" id="KW-0255">Endonuclease</keyword>
<keyword evidence="7 13" id="KW-0269">Exonuclease</keyword>
<comment type="activity regulation">
    <text evidence="13">Nuclease activity is regulated by Rad50.</text>
</comment>
<dbReference type="AlphaFoldDB" id="A0A5C0XPV0"/>
<keyword evidence="6 13" id="KW-0378">Hydrolase</keyword>
<evidence type="ECO:0000256" key="11">
    <source>
        <dbReference type="ARBA" id="ARBA00062374"/>
    </source>
</evidence>
<evidence type="ECO:0000256" key="6">
    <source>
        <dbReference type="ARBA" id="ARBA00022801"/>
    </source>
</evidence>
<organism evidence="16 17">
    <name type="scientific">Pyrococcus furiosus (strain ATCC 43587 / DSM 3638 / JCM 8422 / Vc1)</name>
    <dbReference type="NCBI Taxonomy" id="186497"/>
    <lineage>
        <taxon>Archaea</taxon>
        <taxon>Methanobacteriati</taxon>
        <taxon>Methanobacteriota</taxon>
        <taxon>Thermococci</taxon>
        <taxon>Thermococcales</taxon>
        <taxon>Thermococcaceae</taxon>
        <taxon>Pyrococcus</taxon>
    </lineage>
</organism>
<dbReference type="GO" id="GO:0042802">
    <property type="term" value="F:identical protein binding"/>
    <property type="evidence" value="ECO:0007669"/>
    <property type="project" value="UniProtKB-ARBA"/>
</dbReference>
<protein>
    <recommendedName>
        <fullName evidence="12 13">DNA double-strand break repair protein Mre11</fullName>
        <ecNumber evidence="13">3.1.-.-</ecNumber>
    </recommendedName>
</protein>
<comment type="function">
    <text evidence="10 13">Part of the Rad50/Mre11 complex, which is involved in the early steps of DNA double-strand break (DSB) repair. The complex may facilitate opening of the processed DNA ends to aid in the recruitment of HerA and NurA. Mre11 binds to DSB ends and has both double-stranded 3'-5' exonuclease activity and single-stranded endonuclease activity.</text>
</comment>
<dbReference type="GeneID" id="13301770"/>
<dbReference type="InterPro" id="IPR054741">
    <property type="entry name" value="Mre11_dom"/>
</dbReference>
<evidence type="ECO:0000256" key="4">
    <source>
        <dbReference type="ARBA" id="ARBA00022759"/>
    </source>
</evidence>
<comment type="similarity">
    <text evidence="1 13">Belongs to the MRE11/RAD32 family.</text>
</comment>
<dbReference type="HAMAP" id="MF_02044">
    <property type="entry name" value="Mre11"/>
    <property type="match status" value="1"/>
</dbReference>
<keyword evidence="3 13" id="KW-0479">Metal-binding</keyword>
<feature type="binding site" evidence="13">
    <location>
        <position position="10"/>
    </location>
    <ligand>
        <name>Mn(2+)</name>
        <dbReference type="ChEBI" id="CHEBI:29035"/>
        <label>1</label>
    </ligand>
</feature>
<keyword evidence="9 13" id="KW-0464">Manganese</keyword>
<feature type="binding site" evidence="13">
    <location>
        <position position="208"/>
    </location>
    <ligand>
        <name>Mn(2+)</name>
        <dbReference type="ChEBI" id="CHEBI:29035"/>
        <label>2</label>
    </ligand>
</feature>
<feature type="binding site" evidence="13">
    <location>
        <position position="86"/>
    </location>
    <ligand>
        <name>Mn(2+)</name>
        <dbReference type="ChEBI" id="CHEBI:29035"/>
        <label>2</label>
    </ligand>
</feature>
<feature type="binding site" evidence="13">
    <location>
        <position position="51"/>
    </location>
    <ligand>
        <name>Mn(2+)</name>
        <dbReference type="ChEBI" id="CHEBI:29035"/>
        <label>1</label>
    </ligand>
</feature>
<evidence type="ECO:0000256" key="13">
    <source>
        <dbReference type="HAMAP-Rule" id="MF_02044"/>
    </source>
</evidence>
<dbReference type="OrthoDB" id="11638at2157"/>
<comment type="cofactor">
    <cofactor evidence="13">
        <name>Mn(2+)</name>
        <dbReference type="ChEBI" id="CHEBI:29035"/>
    </cofactor>
    <text evidence="13">Binds 2 manganese ions per subunit.</text>
</comment>
<dbReference type="SUPFAM" id="SSF56300">
    <property type="entry name" value="Metallo-dependent phosphatases"/>
    <property type="match status" value="1"/>
</dbReference>
<reference evidence="16 17" key="1">
    <citation type="submission" date="2017-08" db="EMBL/GenBank/DDBJ databases">
        <title>Resequencing and Reannotation of the genome of Pyrococcus furiosus type strain DSM3638.</title>
        <authorList>
            <person name="Reichelt R.M."/>
            <person name="Bunk B."/>
        </authorList>
    </citation>
    <scope>NUCLEOTIDE SEQUENCE [LARGE SCALE GENOMIC DNA]</scope>
    <source>
        <strain evidence="16 17">DSM 3638</strain>
    </source>
</reference>
<feature type="active site" description="Proton donor" evidence="13">
    <location>
        <position position="87"/>
    </location>
</feature>
<evidence type="ECO:0000256" key="1">
    <source>
        <dbReference type="ARBA" id="ARBA00009028"/>
    </source>
</evidence>
<dbReference type="InterPro" id="IPR029052">
    <property type="entry name" value="Metallo-depent_PP-like"/>
</dbReference>
<sequence>MGIKFAHLADIHLGYEQFHKPQREEEFAEAFKNALEIAVQENVDFILIAGDLFHSSRPSPGTLKKAIALLQIPKEHSIPVFAIEGNHDRTQRGPSVLNLLEDFGLVYVIGMRKEKVENEYLTSERLGNGEYLVKGVYKDLEIHGMKYMSSAWFEANKEILKRLFRPTDNAILMLHQGVREVSEARGEDYFEIGLGDLPEGYLYYALGHIHKRYETSYSGSPVVYPGSLERWDFGDYEVRYEWDGIKFKERYGVNKGFYIVEDFKPRFVEIKVRPFIDVKIKGSEEEIRKAIKRLIPLIPKNAYVRLNIGWRKPFDLTEIKELLNVEYLKIDTWRIKERTDEESGKIGLPSDFFTEFELKIIDILGEKDFDDFDYIIKLITEGKVEEEGPLEEAVKKVSEEKGKTVRQKIESIPKKKRGTLDSWLGGAR</sequence>
<keyword evidence="2 13" id="KW-0540">Nuclease</keyword>
<evidence type="ECO:0000256" key="12">
    <source>
        <dbReference type="ARBA" id="ARBA00069386"/>
    </source>
</evidence>
<feature type="domain" description="Calcineurin-like phosphoesterase" evidence="14">
    <location>
        <begin position="3"/>
        <end position="211"/>
    </location>
</feature>
<dbReference type="EMBL" id="CP023154">
    <property type="protein sequence ID" value="QEK78819.1"/>
    <property type="molecule type" value="Genomic_DNA"/>
</dbReference>
<gene>
    <name evidence="13" type="primary">mre11</name>
    <name evidence="16" type="ORF">PFDSM3638_05840</name>
</gene>
<dbReference type="GeneID" id="41712974"/>
<dbReference type="EC" id="3.1.-.-" evidence="13"/>
<feature type="binding site" evidence="13">
    <location>
        <position position="175"/>
    </location>
    <ligand>
        <name>Mn(2+)</name>
        <dbReference type="ChEBI" id="CHEBI:29035"/>
        <label>2</label>
    </ligand>
</feature>
<evidence type="ECO:0000256" key="2">
    <source>
        <dbReference type="ARBA" id="ARBA00022722"/>
    </source>
</evidence>
<dbReference type="GO" id="GO:0045027">
    <property type="term" value="F:DNA end binding"/>
    <property type="evidence" value="ECO:0007669"/>
    <property type="project" value="UniProtKB-UniRule"/>
</dbReference>
<evidence type="ECO:0000313" key="16">
    <source>
        <dbReference type="EMBL" id="QEK78819.1"/>
    </source>
</evidence>
<evidence type="ECO:0000256" key="10">
    <source>
        <dbReference type="ARBA" id="ARBA00055197"/>
    </source>
</evidence>
<proteinExistence type="inferred from homology"/>
<dbReference type="InterPro" id="IPR032885">
    <property type="entry name" value="Mre11_archaea-type"/>
</dbReference>
<dbReference type="Pfam" id="PF22411">
    <property type="entry name" value="Mre11_2nd"/>
    <property type="match status" value="1"/>
</dbReference>
<dbReference type="KEGG" id="pfu:PF1166"/>
<accession>A0A5C0XPV0</accession>
<dbReference type="GO" id="GO:0008408">
    <property type="term" value="F:3'-5' exonuclease activity"/>
    <property type="evidence" value="ECO:0007669"/>
    <property type="project" value="UniProtKB-UniRule"/>
</dbReference>
<dbReference type="Gene3D" id="3.30.110.80">
    <property type="entry name" value="DNA double-strand break repair nuclease"/>
    <property type="match status" value="1"/>
</dbReference>
<keyword evidence="5 13" id="KW-0227">DNA damage</keyword>
<dbReference type="RefSeq" id="WP_011012306.1">
    <property type="nucleotide sequence ID" value="NC_003413.1"/>
</dbReference>
<dbReference type="GO" id="GO:0030145">
    <property type="term" value="F:manganese ion binding"/>
    <property type="evidence" value="ECO:0007669"/>
    <property type="project" value="UniProtKB-UniRule"/>
</dbReference>
<evidence type="ECO:0000256" key="9">
    <source>
        <dbReference type="ARBA" id="ARBA00023211"/>
    </source>
</evidence>
<dbReference type="FunFam" id="3.60.21.10:FF:000238">
    <property type="entry name" value="DNA double-strand break repair protein Mre11"/>
    <property type="match status" value="1"/>
</dbReference>
<feature type="domain" description="DNA double-strand break repair protein Mre11 second" evidence="15">
    <location>
        <begin position="274"/>
        <end position="332"/>
    </location>
</feature>
<evidence type="ECO:0000259" key="15">
    <source>
        <dbReference type="Pfam" id="PF22411"/>
    </source>
</evidence>
<comment type="subunit">
    <text evidence="11">Homodimer. Forms a heterotetramer composed of two Mre11 subunits and two Rad50 subunits. Homodimerization facilitates DNA binding.</text>
</comment>
<dbReference type="CDD" id="cd00840">
    <property type="entry name" value="MPP_Mre11_N"/>
    <property type="match status" value="1"/>
</dbReference>
<feature type="binding site" evidence="13">
    <location>
        <position position="12"/>
    </location>
    <ligand>
        <name>Mn(2+)</name>
        <dbReference type="ChEBI" id="CHEBI:29035"/>
        <label>1</label>
    </ligand>
</feature>
<evidence type="ECO:0000256" key="5">
    <source>
        <dbReference type="ARBA" id="ARBA00022763"/>
    </source>
</evidence>
<keyword evidence="8 13" id="KW-0234">DNA repair</keyword>
<name>A0A5C0XPV0_PYRFU</name>
<evidence type="ECO:0000256" key="3">
    <source>
        <dbReference type="ARBA" id="ARBA00022723"/>
    </source>
</evidence>
<dbReference type="Proteomes" id="UP000324354">
    <property type="component" value="Chromosome"/>
</dbReference>
<evidence type="ECO:0000259" key="14">
    <source>
        <dbReference type="Pfam" id="PF00149"/>
    </source>
</evidence>
<dbReference type="PANTHER" id="PTHR30337">
    <property type="entry name" value="COMPONENT OF ATP-DEPENDENT DSDNA EXONUCLEASE"/>
    <property type="match status" value="1"/>
</dbReference>
<evidence type="ECO:0000256" key="7">
    <source>
        <dbReference type="ARBA" id="ARBA00022839"/>
    </source>
</evidence>
<dbReference type="NCBIfam" id="NF041029">
    <property type="entry name" value="Mre11_Pyroc"/>
    <property type="match status" value="1"/>
</dbReference>
<dbReference type="InterPro" id="IPR004843">
    <property type="entry name" value="Calcineurin-like_PHP"/>
</dbReference>
<dbReference type="Gene3D" id="3.60.21.10">
    <property type="match status" value="1"/>
</dbReference>
<dbReference type="InterPro" id="IPR050535">
    <property type="entry name" value="DNA_Repair-Maintenance_Comp"/>
</dbReference>
<evidence type="ECO:0000313" key="17">
    <source>
        <dbReference type="Proteomes" id="UP000324354"/>
    </source>
</evidence>
<dbReference type="InterPro" id="IPR054745">
    <property type="entry name" value="Mre11_thermococcales"/>
</dbReference>
<dbReference type="InterPro" id="IPR041796">
    <property type="entry name" value="Mre11_N"/>
</dbReference>
<dbReference type="GO" id="GO:0004519">
    <property type="term" value="F:endonuclease activity"/>
    <property type="evidence" value="ECO:0007669"/>
    <property type="project" value="UniProtKB-UniRule"/>
</dbReference>
<evidence type="ECO:0000256" key="8">
    <source>
        <dbReference type="ARBA" id="ARBA00023204"/>
    </source>
</evidence>
<dbReference type="GO" id="GO:0000403">
    <property type="term" value="F:Y-form DNA binding"/>
    <property type="evidence" value="ECO:0007669"/>
    <property type="project" value="UniProtKB-UniRule"/>
</dbReference>
<dbReference type="PANTHER" id="PTHR30337:SF0">
    <property type="entry name" value="NUCLEASE SBCCD SUBUNIT D"/>
    <property type="match status" value="1"/>
</dbReference>